<dbReference type="PROSITE" id="PS51410">
    <property type="entry name" value="BH4_AAA_HYDROXYL_2"/>
    <property type="match status" value="1"/>
</dbReference>
<evidence type="ECO:0000256" key="4">
    <source>
        <dbReference type="ARBA" id="ARBA00023002"/>
    </source>
</evidence>
<dbReference type="GO" id="GO:0009072">
    <property type="term" value="P:aromatic amino acid metabolic process"/>
    <property type="evidence" value="ECO:0007669"/>
    <property type="project" value="InterPro"/>
</dbReference>
<proteinExistence type="inferred from homology"/>
<feature type="domain" description="Biopterin-dependent aromatic amino acid hydroxylase family profile" evidence="8">
    <location>
        <begin position="1"/>
        <end position="340"/>
    </location>
</feature>
<dbReference type="AlphaFoldDB" id="A0A940NLK2"/>
<dbReference type="NCBIfam" id="NF010657">
    <property type="entry name" value="PRK14056.1"/>
    <property type="match status" value="1"/>
</dbReference>
<evidence type="ECO:0000256" key="3">
    <source>
        <dbReference type="ARBA" id="ARBA00022723"/>
    </source>
</evidence>
<dbReference type="EC" id="1.14.16.-" evidence="9"/>
<evidence type="ECO:0000256" key="1">
    <source>
        <dbReference type="ARBA" id="ARBA00001954"/>
    </source>
</evidence>
<comment type="cofactor">
    <cofactor evidence="1 7">
        <name>Fe(2+)</name>
        <dbReference type="ChEBI" id="CHEBI:29033"/>
    </cofactor>
</comment>
<dbReference type="InterPro" id="IPR001273">
    <property type="entry name" value="ArAA_hydroxylase"/>
</dbReference>
<evidence type="ECO:0000256" key="5">
    <source>
        <dbReference type="ARBA" id="ARBA00023004"/>
    </source>
</evidence>
<dbReference type="Pfam" id="PF00351">
    <property type="entry name" value="Biopterin_H"/>
    <property type="match status" value="2"/>
</dbReference>
<keyword evidence="5 7" id="KW-0408">Iron</keyword>
<accession>A0A940NLK2</accession>
<dbReference type="RefSeq" id="WP_209406806.1">
    <property type="nucleotide sequence ID" value="NZ_JAGIYQ010000011.1"/>
</dbReference>
<dbReference type="EMBL" id="JAGIYQ010000011">
    <property type="protein sequence ID" value="MBP0726462.1"/>
    <property type="molecule type" value="Genomic_DNA"/>
</dbReference>
<evidence type="ECO:0000313" key="10">
    <source>
        <dbReference type="Proteomes" id="UP000682134"/>
    </source>
</evidence>
<keyword evidence="3 7" id="KW-0479">Metal-binding</keyword>
<dbReference type="CDD" id="cd00361">
    <property type="entry name" value="arom_aa_hydroxylase"/>
    <property type="match status" value="1"/>
</dbReference>
<keyword evidence="4 9" id="KW-0560">Oxidoreductase</keyword>
<feature type="binding site" evidence="7">
    <location>
        <position position="128"/>
    </location>
    <ligand>
        <name>Fe cation</name>
        <dbReference type="ChEBI" id="CHEBI:24875"/>
    </ligand>
</feature>
<dbReference type="PANTHER" id="PTHR11473">
    <property type="entry name" value="AROMATIC AMINO ACID HYDROXYLASE"/>
    <property type="match status" value="1"/>
</dbReference>
<evidence type="ECO:0000259" key="8">
    <source>
        <dbReference type="PROSITE" id="PS51410"/>
    </source>
</evidence>
<sequence>MEKSTIQNSKLPNHLKQYVSEQHYDQYTPIDHAVWRYVMRQNRHFLKGKAHPAYVEGLLKSGIETEKIPRVSEMNECLGKIGWGAVIVNGLIPGSAFFELQANRVLPIATEIRKITNIEYTPAPDIIHEAAGHAPILFDPYFASYVQKIGSIGAKAFATKEKQELFEAVRNLTIVMEDPKSTPEEKEAAQKLVEEKQNAIVGLSEAEQISRLFWRTVEYGLIGELDDPKIYGAGLLSSVGESIHCFTDAVEKTHYSIEGCIEKPKNVTEMQAQLFVCKNFEELMEGVESLSETMAFRTGGTEALEKALRSKSVATFEMNSGLNVTGVVHSFTKDENGEAIYVNTKGETALSVENQQLEGHGKDYHSKGFGTPIGQLKGNISIEECDSDELAKIGVVEGNFVDLTYTSDVSVSGRVLNITKHNNKIVLISFEDCTVSYNGTELFKKEWGTYDMAVGSNVVSAYPGAADPSSYFDDIVIEEEKTEELQVNLTDLDHLYQHVRNIRENNRFDDNDINQLNQINKELDLEHPKDWLLRLELLEMAITNEKLESLVEPLKVKLNELKNDSSLTNLIKNGLALI</sequence>
<dbReference type="GO" id="GO:0016714">
    <property type="term" value="F:oxidoreductase activity, acting on paired donors, with incorporation or reduction of molecular oxygen, reduced pteridine as one donor, and incorporation of one atom of oxygen"/>
    <property type="evidence" value="ECO:0007669"/>
    <property type="project" value="InterPro"/>
</dbReference>
<gene>
    <name evidence="9" type="ORF">J5Y03_14975</name>
</gene>
<comment type="caution">
    <text evidence="9">The sequence shown here is derived from an EMBL/GenBank/DDBJ whole genome shotgun (WGS) entry which is preliminary data.</text>
</comment>
<name>A0A940NLK2_9BACI</name>
<dbReference type="SUPFAM" id="SSF56534">
    <property type="entry name" value="Aromatic aminoacid monoxygenases, catalytic and oligomerization domains"/>
    <property type="match status" value="1"/>
</dbReference>
<dbReference type="Proteomes" id="UP000682134">
    <property type="component" value="Unassembled WGS sequence"/>
</dbReference>
<dbReference type="InterPro" id="IPR036329">
    <property type="entry name" value="Aro-AA_hydroxylase_C_sf"/>
</dbReference>
<dbReference type="InterPro" id="IPR019774">
    <property type="entry name" value="Aromatic-AA_hydroxylase_C"/>
</dbReference>
<evidence type="ECO:0000313" key="9">
    <source>
        <dbReference type="EMBL" id="MBP0726462.1"/>
    </source>
</evidence>
<feature type="binding site" evidence="7">
    <location>
        <position position="218"/>
    </location>
    <ligand>
        <name>Fe cation</name>
        <dbReference type="ChEBI" id="CHEBI:24875"/>
    </ligand>
</feature>
<dbReference type="GO" id="GO:0005506">
    <property type="term" value="F:iron ion binding"/>
    <property type="evidence" value="ECO:0007669"/>
    <property type="project" value="InterPro"/>
</dbReference>
<dbReference type="PANTHER" id="PTHR11473:SF24">
    <property type="entry name" value="PHENYLALANINE-4-HYDROXYLASE"/>
    <property type="match status" value="1"/>
</dbReference>
<comment type="similarity">
    <text evidence="2">Belongs to the biopterin-dependent aromatic amino acid hydroxylase family.</text>
</comment>
<keyword evidence="6" id="KW-0503">Monooxygenase</keyword>
<organism evidence="9 10">
    <name type="scientific">Gottfriedia endophytica</name>
    <dbReference type="NCBI Taxonomy" id="2820819"/>
    <lineage>
        <taxon>Bacteria</taxon>
        <taxon>Bacillati</taxon>
        <taxon>Bacillota</taxon>
        <taxon>Bacilli</taxon>
        <taxon>Bacillales</taxon>
        <taxon>Bacillaceae</taxon>
        <taxon>Gottfriedia</taxon>
    </lineage>
</organism>
<reference evidence="9" key="1">
    <citation type="submission" date="2021-04" db="EMBL/GenBank/DDBJ databases">
        <title>Genome seq and assembly of Bacillus sp.</title>
        <authorList>
            <person name="Chhetri G."/>
        </authorList>
    </citation>
    <scope>NUCLEOTIDE SEQUENCE</scope>
    <source>
        <strain evidence="9">RG28</strain>
    </source>
</reference>
<dbReference type="InterPro" id="IPR036951">
    <property type="entry name" value="ArAA_hydroxylase_sf"/>
</dbReference>
<dbReference type="Gene3D" id="1.10.800.10">
    <property type="entry name" value="Aromatic amino acid hydroxylase"/>
    <property type="match status" value="1"/>
</dbReference>
<protein>
    <submittedName>
        <fullName evidence="9">Aromatic amino acid hydroxylase</fullName>
        <ecNumber evidence="9">1.14.16.-</ecNumber>
    </submittedName>
</protein>
<evidence type="ECO:0000256" key="6">
    <source>
        <dbReference type="ARBA" id="ARBA00023033"/>
    </source>
</evidence>
<feature type="binding site" evidence="7">
    <location>
        <position position="133"/>
    </location>
    <ligand>
        <name>Fe cation</name>
        <dbReference type="ChEBI" id="CHEBI:24875"/>
    </ligand>
</feature>
<dbReference type="PRINTS" id="PR00372">
    <property type="entry name" value="FYWHYDRXLASE"/>
</dbReference>
<evidence type="ECO:0000256" key="2">
    <source>
        <dbReference type="ARBA" id="ARBA00009712"/>
    </source>
</evidence>
<keyword evidence="10" id="KW-1185">Reference proteome</keyword>
<evidence type="ECO:0000256" key="7">
    <source>
        <dbReference type="PIRSR" id="PIRSR601273-2"/>
    </source>
</evidence>